<dbReference type="InterPro" id="IPR003593">
    <property type="entry name" value="AAA+_ATPase"/>
</dbReference>
<dbReference type="AlphaFoldDB" id="A0A255G164"/>
<evidence type="ECO:0000313" key="6">
    <source>
        <dbReference type="Proteomes" id="UP000215896"/>
    </source>
</evidence>
<dbReference type="Gene3D" id="3.40.50.300">
    <property type="entry name" value="P-loop containing nucleotide triphosphate hydrolases"/>
    <property type="match status" value="1"/>
</dbReference>
<evidence type="ECO:0000313" key="5">
    <source>
        <dbReference type="EMBL" id="OYO09669.1"/>
    </source>
</evidence>
<dbReference type="PANTHER" id="PTHR42939">
    <property type="entry name" value="ABC TRANSPORTER ATP-BINDING PROTEIN ALBC-RELATED"/>
    <property type="match status" value="1"/>
</dbReference>
<gene>
    <name evidence="5" type="ORF">CGZ94_18635</name>
</gene>
<dbReference type="SUPFAM" id="SSF52540">
    <property type="entry name" value="P-loop containing nucleoside triphosphate hydrolases"/>
    <property type="match status" value="1"/>
</dbReference>
<dbReference type="SMART" id="SM00382">
    <property type="entry name" value="AAA"/>
    <property type="match status" value="1"/>
</dbReference>
<dbReference type="PANTHER" id="PTHR42939:SF3">
    <property type="entry name" value="ABC TRANSPORTER ATP-BINDING COMPONENT"/>
    <property type="match status" value="1"/>
</dbReference>
<dbReference type="Pfam" id="PF00005">
    <property type="entry name" value="ABC_tran"/>
    <property type="match status" value="1"/>
</dbReference>
<name>A0A255G164_9ACTN</name>
<feature type="domain" description="ABC transporter" evidence="4">
    <location>
        <begin position="2"/>
        <end position="230"/>
    </location>
</feature>
<dbReference type="GO" id="GO:0005524">
    <property type="term" value="F:ATP binding"/>
    <property type="evidence" value="ECO:0007669"/>
    <property type="project" value="UniProtKB-KW"/>
</dbReference>
<protein>
    <submittedName>
        <fullName evidence="5">ABC transporter ATP-binding protein</fullName>
    </submittedName>
</protein>
<dbReference type="RefSeq" id="WP_094406671.1">
    <property type="nucleotide sequence ID" value="NZ_NMVO01000017.1"/>
</dbReference>
<dbReference type="InterPro" id="IPR027417">
    <property type="entry name" value="P-loop_NTPase"/>
</dbReference>
<dbReference type="InterPro" id="IPR051782">
    <property type="entry name" value="ABC_Transporter_VariousFunc"/>
</dbReference>
<dbReference type="EMBL" id="NMVO01000017">
    <property type="protein sequence ID" value="OYO09669.1"/>
    <property type="molecule type" value="Genomic_DNA"/>
</dbReference>
<dbReference type="CDD" id="cd03230">
    <property type="entry name" value="ABC_DR_subfamily_A"/>
    <property type="match status" value="1"/>
</dbReference>
<sequence length="241" mass="26800">MAAVLSVRGLSKAYPSFALREVSFEMAPGTIMGFVGRNGAGKTTTLKSMLGFVHPDAGEVEFFGMRMREHEFEIKERISFTFGEVNFYLKKTIRQVTDAYRPFFAGWDEHAYRAHLERFQLVETKQLGQLSQGMRVKYALTLALSHGAELLVLDEPTSGLDPVSRDELLRLFRGLVADGRTSILFSTQILSDLQRSADTITYIKQGRVLASTSLAAFLADHRPAGGGAADLESIMINLERE</sequence>
<dbReference type="InterPro" id="IPR003439">
    <property type="entry name" value="ABC_transporter-like_ATP-bd"/>
</dbReference>
<evidence type="ECO:0000256" key="2">
    <source>
        <dbReference type="ARBA" id="ARBA00022741"/>
    </source>
</evidence>
<dbReference type="GO" id="GO:0016887">
    <property type="term" value="F:ATP hydrolysis activity"/>
    <property type="evidence" value="ECO:0007669"/>
    <property type="project" value="InterPro"/>
</dbReference>
<keyword evidence="1" id="KW-0813">Transport</keyword>
<keyword evidence="2" id="KW-0547">Nucleotide-binding</keyword>
<organism evidence="5 6">
    <name type="scientific">Enemella evansiae</name>
    <dbReference type="NCBI Taxonomy" id="2016499"/>
    <lineage>
        <taxon>Bacteria</taxon>
        <taxon>Bacillati</taxon>
        <taxon>Actinomycetota</taxon>
        <taxon>Actinomycetes</taxon>
        <taxon>Propionibacteriales</taxon>
        <taxon>Propionibacteriaceae</taxon>
        <taxon>Enemella</taxon>
    </lineage>
</organism>
<dbReference type="OrthoDB" id="9804819at2"/>
<evidence type="ECO:0000256" key="1">
    <source>
        <dbReference type="ARBA" id="ARBA00022448"/>
    </source>
</evidence>
<dbReference type="PROSITE" id="PS50893">
    <property type="entry name" value="ABC_TRANSPORTER_2"/>
    <property type="match status" value="1"/>
</dbReference>
<reference evidence="5 6" key="1">
    <citation type="submission" date="2017-07" db="EMBL/GenBank/DDBJ databases">
        <title>Draft whole genome sequences of clinical Proprionibacteriaceae strains.</title>
        <authorList>
            <person name="Bernier A.-M."/>
            <person name="Bernard K."/>
            <person name="Domingo M.-C."/>
        </authorList>
    </citation>
    <scope>NUCLEOTIDE SEQUENCE [LARGE SCALE GENOMIC DNA]</scope>
    <source>
        <strain evidence="5 6">NML 030167</strain>
    </source>
</reference>
<proteinExistence type="predicted"/>
<comment type="caution">
    <text evidence="5">The sequence shown here is derived from an EMBL/GenBank/DDBJ whole genome shotgun (WGS) entry which is preliminary data.</text>
</comment>
<keyword evidence="3 5" id="KW-0067">ATP-binding</keyword>
<keyword evidence="6" id="KW-1185">Reference proteome</keyword>
<evidence type="ECO:0000259" key="4">
    <source>
        <dbReference type="PROSITE" id="PS50893"/>
    </source>
</evidence>
<evidence type="ECO:0000256" key="3">
    <source>
        <dbReference type="ARBA" id="ARBA00022840"/>
    </source>
</evidence>
<dbReference type="Proteomes" id="UP000215896">
    <property type="component" value="Unassembled WGS sequence"/>
</dbReference>
<accession>A0A255G164</accession>